<evidence type="ECO:0000313" key="3">
    <source>
        <dbReference type="EMBL" id="AFN75288.1"/>
    </source>
</evidence>
<dbReference type="InterPro" id="IPR016047">
    <property type="entry name" value="M23ase_b-sheet_dom"/>
</dbReference>
<dbReference type="eggNOG" id="COG4942">
    <property type="taxonomic scope" value="Bacteria"/>
</dbReference>
<dbReference type="InterPro" id="IPR050570">
    <property type="entry name" value="Cell_wall_metabolism_enzyme"/>
</dbReference>
<dbReference type="InterPro" id="IPR011055">
    <property type="entry name" value="Dup_hybrid_motif"/>
</dbReference>
<keyword evidence="1" id="KW-0175">Coiled coil</keyword>
<keyword evidence="4" id="KW-1185">Reference proteome</keyword>
<dbReference type="PANTHER" id="PTHR21666">
    <property type="entry name" value="PEPTIDASE-RELATED"/>
    <property type="match status" value="1"/>
</dbReference>
<dbReference type="GO" id="GO:0004222">
    <property type="term" value="F:metalloendopeptidase activity"/>
    <property type="evidence" value="ECO:0007669"/>
    <property type="project" value="TreeGrafter"/>
</dbReference>
<protein>
    <submittedName>
        <fullName evidence="3">Peptidase M23</fullName>
    </submittedName>
</protein>
<sequence length="394" mass="46302">MLILAVFYNPITAQVGDSINFRNEQLENLKSEIAKLERELNQKTQKEKESLQALENLTRQNTLLQKILNNIAKEEINKEKQIAELEKEIAYSENKIRLLQDKYSKYIVWIYKYRGKSYLKYLLNTSSPSKILKRYRYFKSITEQNRKDLKTLRDSKNYLVKLKNKLTEEKRSLALLKADKKAEQDNLARKEVERKKLIAALRKDKKHLAEEIESKRKAEIVIKNIIARLIEEERQRRELMLKENEKMLDLNRNYNYNNMENFSLLKGKLAWPIRKGKIIRKFGENRNRKLNTVTLNYGVDILTSENADVYAVAEGVVSAIEWIPGYGSVVIVTHRDEYRTVYGHIKEIYVEEGQVISGGSAIGKVNESLEGNVLHFEIWNSRNYQNPEVWLSKK</sequence>
<gene>
    <name evidence="3" type="ordered locus">MROS_2057</name>
</gene>
<proteinExistence type="predicted"/>
<evidence type="ECO:0000259" key="2">
    <source>
        <dbReference type="Pfam" id="PF01551"/>
    </source>
</evidence>
<accession>I7A229</accession>
<dbReference type="Gene3D" id="6.10.250.3150">
    <property type="match status" value="1"/>
</dbReference>
<organism evidence="3 4">
    <name type="scientific">Melioribacter roseus (strain DSM 23840 / JCM 17771 / VKM B-2668 / P3M-2)</name>
    <dbReference type="NCBI Taxonomy" id="1191523"/>
    <lineage>
        <taxon>Bacteria</taxon>
        <taxon>Pseudomonadati</taxon>
        <taxon>Ignavibacteriota</taxon>
        <taxon>Ignavibacteria</taxon>
        <taxon>Ignavibacteriales</taxon>
        <taxon>Melioribacteraceae</taxon>
        <taxon>Melioribacter</taxon>
    </lineage>
</organism>
<evidence type="ECO:0000256" key="1">
    <source>
        <dbReference type="SAM" id="Coils"/>
    </source>
</evidence>
<dbReference type="EMBL" id="CP003557">
    <property type="protein sequence ID" value="AFN75288.1"/>
    <property type="molecule type" value="Genomic_DNA"/>
</dbReference>
<dbReference type="CDD" id="cd12797">
    <property type="entry name" value="M23_peptidase"/>
    <property type="match status" value="1"/>
</dbReference>
<dbReference type="PATRIC" id="fig|1191523.3.peg.2174"/>
<evidence type="ECO:0000313" key="4">
    <source>
        <dbReference type="Proteomes" id="UP000009011"/>
    </source>
</evidence>
<dbReference type="STRING" id="1191523.MROS_2057"/>
<dbReference type="KEGG" id="mro:MROS_2057"/>
<dbReference type="SUPFAM" id="SSF51261">
    <property type="entry name" value="Duplicated hybrid motif"/>
    <property type="match status" value="1"/>
</dbReference>
<name>I7A229_MELRP</name>
<dbReference type="Proteomes" id="UP000009011">
    <property type="component" value="Chromosome"/>
</dbReference>
<dbReference type="Gene3D" id="2.70.70.10">
    <property type="entry name" value="Glucose Permease (Domain IIA)"/>
    <property type="match status" value="1"/>
</dbReference>
<feature type="coiled-coil region" evidence="1">
    <location>
        <begin position="159"/>
        <end position="250"/>
    </location>
</feature>
<reference evidence="3 4" key="1">
    <citation type="journal article" date="2013" name="PLoS ONE">
        <title>Genomic analysis of Melioribacter roseus, facultatively anaerobic organotrophic bacterium representing a novel deep lineage within Bacteriodetes/Chlorobi group.</title>
        <authorList>
            <person name="Kadnikov V.V."/>
            <person name="Mardanov A.V."/>
            <person name="Podosokorskaya O.A."/>
            <person name="Gavrilov S.N."/>
            <person name="Kublanov I.V."/>
            <person name="Beletsky A.V."/>
            <person name="Bonch-Osmolovskaya E.A."/>
            <person name="Ravin N.V."/>
        </authorList>
    </citation>
    <scope>NUCLEOTIDE SEQUENCE [LARGE SCALE GENOMIC DNA]</scope>
    <source>
        <strain evidence="4">JCM 17771 / P3M-2</strain>
    </source>
</reference>
<dbReference type="PANTHER" id="PTHR21666:SF270">
    <property type="entry name" value="MUREIN HYDROLASE ACTIVATOR ENVC"/>
    <property type="match status" value="1"/>
</dbReference>
<dbReference type="AlphaFoldDB" id="I7A229"/>
<feature type="domain" description="M23ase beta-sheet core" evidence="2">
    <location>
        <begin position="296"/>
        <end position="387"/>
    </location>
</feature>
<dbReference type="Pfam" id="PF01551">
    <property type="entry name" value="Peptidase_M23"/>
    <property type="match status" value="1"/>
</dbReference>
<feature type="coiled-coil region" evidence="1">
    <location>
        <begin position="19"/>
        <end position="102"/>
    </location>
</feature>
<dbReference type="HOGENOM" id="CLU_029425_4_3_10"/>